<dbReference type="GO" id="GO:0003677">
    <property type="term" value="F:DNA binding"/>
    <property type="evidence" value="ECO:0007669"/>
    <property type="project" value="InterPro"/>
</dbReference>
<comment type="subcellular location">
    <subcellularLocation>
        <location evidence="1">Nucleus</location>
    </subcellularLocation>
</comment>
<dbReference type="Gene3D" id="3.40.1340.10">
    <property type="entry name" value="RNA polymerase, Rpb5, N-terminal domain"/>
    <property type="match status" value="1"/>
</dbReference>
<accession>A0A9W7ZQV1</accession>
<dbReference type="FunFam" id="3.40.1340.10:FF:000001">
    <property type="entry name" value="DNA-directed RNA polymerases I, II, and III subunit RPABC1"/>
    <property type="match status" value="1"/>
</dbReference>
<comment type="caution">
    <text evidence="8">The sequence shown here is derived from an EMBL/GenBank/DDBJ whole genome shotgun (WGS) entry which is preliminary data.</text>
</comment>
<dbReference type="GO" id="GO:0006362">
    <property type="term" value="P:transcription elongation by RNA polymerase I"/>
    <property type="evidence" value="ECO:0007669"/>
    <property type="project" value="TreeGrafter"/>
</dbReference>
<keyword evidence="3" id="KW-0804">Transcription</keyword>
<keyword evidence="8" id="KW-0240">DNA-directed RNA polymerase</keyword>
<evidence type="ECO:0000259" key="7">
    <source>
        <dbReference type="Pfam" id="PF03871"/>
    </source>
</evidence>
<evidence type="ECO:0000256" key="2">
    <source>
        <dbReference type="ARBA" id="ARBA00020809"/>
    </source>
</evidence>
<organism evidence="8 9">
    <name type="scientific">Mycoemilia scoparia</name>
    <dbReference type="NCBI Taxonomy" id="417184"/>
    <lineage>
        <taxon>Eukaryota</taxon>
        <taxon>Fungi</taxon>
        <taxon>Fungi incertae sedis</taxon>
        <taxon>Zoopagomycota</taxon>
        <taxon>Kickxellomycotina</taxon>
        <taxon>Kickxellomycetes</taxon>
        <taxon>Kickxellales</taxon>
        <taxon>Kickxellaceae</taxon>
        <taxon>Mycoemilia</taxon>
    </lineage>
</organism>
<dbReference type="HAMAP" id="MF_00025">
    <property type="entry name" value="RNApol_Rpo5_RPB5"/>
    <property type="match status" value="1"/>
</dbReference>
<dbReference type="InterPro" id="IPR014381">
    <property type="entry name" value="Arch_Rpo5/euc_Rpb5"/>
</dbReference>
<name>A0A9W7ZQV1_9FUNG</name>
<evidence type="ECO:0000256" key="3">
    <source>
        <dbReference type="ARBA" id="ARBA00023163"/>
    </source>
</evidence>
<dbReference type="InterPro" id="IPR036710">
    <property type="entry name" value="RNA_pol_Rpb5_N_sf"/>
</dbReference>
<dbReference type="SUPFAM" id="SSF53036">
    <property type="entry name" value="Eukaryotic RPB5 N-terminal domain"/>
    <property type="match status" value="1"/>
</dbReference>
<feature type="domain" description="RNA polymerase Rpb5 N-terminal" evidence="7">
    <location>
        <begin position="6"/>
        <end position="91"/>
    </location>
</feature>
<dbReference type="InterPro" id="IPR005571">
    <property type="entry name" value="RNA_pol_Rpb5_N"/>
</dbReference>
<evidence type="ECO:0000259" key="6">
    <source>
        <dbReference type="Pfam" id="PF01191"/>
    </source>
</evidence>
<dbReference type="PANTHER" id="PTHR10535:SF0">
    <property type="entry name" value="DNA-DIRECTED RNA POLYMERASES I, II, AND III SUBUNIT RPABC1"/>
    <property type="match status" value="1"/>
</dbReference>
<dbReference type="Pfam" id="PF01191">
    <property type="entry name" value="RNA_pol_Rpb5_C"/>
    <property type="match status" value="1"/>
</dbReference>
<dbReference type="PIRSF" id="PIRSF000747">
    <property type="entry name" value="RPB5"/>
    <property type="match status" value="1"/>
</dbReference>
<dbReference type="InterPro" id="IPR035913">
    <property type="entry name" value="RPB5-like_sf"/>
</dbReference>
<dbReference type="Pfam" id="PF03871">
    <property type="entry name" value="RNA_pol_Rpb5_N"/>
    <property type="match status" value="1"/>
</dbReference>
<dbReference type="NCBIfam" id="NF007129">
    <property type="entry name" value="PRK09570.1"/>
    <property type="match status" value="1"/>
</dbReference>
<dbReference type="GO" id="GO:0042797">
    <property type="term" value="P:tRNA transcription by RNA polymerase III"/>
    <property type="evidence" value="ECO:0007669"/>
    <property type="project" value="TreeGrafter"/>
</dbReference>
<proteinExistence type="inferred from homology"/>
<reference evidence="8" key="1">
    <citation type="submission" date="2022-07" db="EMBL/GenBank/DDBJ databases">
        <title>Phylogenomic reconstructions and comparative analyses of Kickxellomycotina fungi.</title>
        <authorList>
            <person name="Reynolds N.K."/>
            <person name="Stajich J.E."/>
            <person name="Barry K."/>
            <person name="Grigoriev I.V."/>
            <person name="Crous P."/>
            <person name="Smith M.E."/>
        </authorList>
    </citation>
    <scope>NUCLEOTIDE SEQUENCE</scope>
    <source>
        <strain evidence="8">NBRC 100468</strain>
    </source>
</reference>
<feature type="domain" description="RNA polymerase subunit H/Rpb5 C-terminal" evidence="6">
    <location>
        <begin position="134"/>
        <end position="206"/>
    </location>
</feature>
<dbReference type="GO" id="GO:0005736">
    <property type="term" value="C:RNA polymerase I complex"/>
    <property type="evidence" value="ECO:0007669"/>
    <property type="project" value="TreeGrafter"/>
</dbReference>
<dbReference type="Gene3D" id="3.90.940.20">
    <property type="entry name" value="RPB5-like RNA polymerase subunit"/>
    <property type="match status" value="1"/>
</dbReference>
<dbReference type="FunFam" id="3.90.940.20:FF:000001">
    <property type="entry name" value="DNA-directed RNA polymerases I, II, and III subunit RPABC1"/>
    <property type="match status" value="1"/>
</dbReference>
<comment type="similarity">
    <text evidence="5">Belongs to the archaeal Rpo5/eukaryotic RPB5 RNA polymerase subunit family.</text>
</comment>
<sequence>MTDRLEVARMWRVYRTLHEMANDRGYAVLEHDINRSLEAFAAEFAPGGSIDRSRLTFSVQKRDDPSDQLLVFFPDSTTVGVQPIKNYLQKMIEQGVTKAIIVCRKDLTAIARKSLASIDSKYNLESFNEKELLVNITKHELVPKHVVLTAPEKKELLIKYRLKDSQIPRIKENDPVAKYYGMKRGQVVKIIRQSETAGRYLTYRICV</sequence>
<dbReference type="Proteomes" id="UP001150538">
    <property type="component" value="Unassembled WGS sequence"/>
</dbReference>
<dbReference type="GO" id="GO:0005665">
    <property type="term" value="C:RNA polymerase II, core complex"/>
    <property type="evidence" value="ECO:0007669"/>
    <property type="project" value="TreeGrafter"/>
</dbReference>
<evidence type="ECO:0000313" key="8">
    <source>
        <dbReference type="EMBL" id="KAJ1914056.1"/>
    </source>
</evidence>
<protein>
    <recommendedName>
        <fullName evidence="2">DNA-directed RNA polymerases I, II, and III subunit RPABC1</fullName>
    </recommendedName>
</protein>
<evidence type="ECO:0000256" key="5">
    <source>
        <dbReference type="ARBA" id="ARBA00025765"/>
    </source>
</evidence>
<evidence type="ECO:0000313" key="9">
    <source>
        <dbReference type="Proteomes" id="UP001150538"/>
    </source>
</evidence>
<dbReference type="PANTHER" id="PTHR10535">
    <property type="entry name" value="DNA-DIRECTED RNA POLYMERASES I, II, AND III SUBUNIT RPABC1"/>
    <property type="match status" value="1"/>
</dbReference>
<keyword evidence="9" id="KW-1185">Reference proteome</keyword>
<dbReference type="GO" id="GO:0003899">
    <property type="term" value="F:DNA-directed RNA polymerase activity"/>
    <property type="evidence" value="ECO:0007669"/>
    <property type="project" value="InterPro"/>
</dbReference>
<evidence type="ECO:0000256" key="1">
    <source>
        <dbReference type="ARBA" id="ARBA00004123"/>
    </source>
</evidence>
<dbReference type="SUPFAM" id="SSF55287">
    <property type="entry name" value="RPB5-like RNA polymerase subunit"/>
    <property type="match status" value="1"/>
</dbReference>
<dbReference type="InterPro" id="IPR000783">
    <property type="entry name" value="RNA_pol_subH/Rpb5_C"/>
</dbReference>
<dbReference type="GO" id="GO:0006366">
    <property type="term" value="P:transcription by RNA polymerase II"/>
    <property type="evidence" value="ECO:0007669"/>
    <property type="project" value="TreeGrafter"/>
</dbReference>
<dbReference type="OrthoDB" id="248779at2759"/>
<dbReference type="GO" id="GO:0005666">
    <property type="term" value="C:RNA polymerase III complex"/>
    <property type="evidence" value="ECO:0007669"/>
    <property type="project" value="TreeGrafter"/>
</dbReference>
<dbReference type="AlphaFoldDB" id="A0A9W7ZQV1"/>
<keyword evidence="4" id="KW-0539">Nucleus</keyword>
<evidence type="ECO:0000256" key="4">
    <source>
        <dbReference type="ARBA" id="ARBA00023242"/>
    </source>
</evidence>
<dbReference type="EMBL" id="JANBPU010000221">
    <property type="protein sequence ID" value="KAJ1914056.1"/>
    <property type="molecule type" value="Genomic_DNA"/>
</dbReference>
<gene>
    <name evidence="8" type="primary">RPB5</name>
    <name evidence="8" type="ORF">H4219_004945</name>
</gene>